<comment type="caution">
    <text evidence="2">The sequence shown here is derived from an EMBL/GenBank/DDBJ whole genome shotgun (WGS) entry which is preliminary data.</text>
</comment>
<feature type="signal peptide" evidence="1">
    <location>
        <begin position="1"/>
        <end position="23"/>
    </location>
</feature>
<dbReference type="RefSeq" id="WP_348156325.1">
    <property type="nucleotide sequence ID" value="NZ_BAABWU010000025.1"/>
</dbReference>
<name>A0ABQ0ARW6_9RHOB</name>
<accession>A0ABQ0ARW6</accession>
<evidence type="ECO:0000256" key="1">
    <source>
        <dbReference type="SAM" id="SignalP"/>
    </source>
</evidence>
<reference evidence="2 3" key="1">
    <citation type="submission" date="2024-04" db="EMBL/GenBank/DDBJ databases">
        <title>Draft genome sequence of Pseudophaeobacter arcticus NBRC 116598.</title>
        <authorList>
            <person name="Miyakawa T."/>
            <person name="Kusuya Y."/>
            <person name="Miura T."/>
        </authorList>
    </citation>
    <scope>NUCLEOTIDE SEQUENCE [LARGE SCALE GENOMIC DNA]</scope>
    <source>
        <strain evidence="2 3">SU-CL00105</strain>
    </source>
</reference>
<feature type="chain" id="PRO_5047202314" evidence="1">
    <location>
        <begin position="24"/>
        <end position="129"/>
    </location>
</feature>
<evidence type="ECO:0000313" key="2">
    <source>
        <dbReference type="EMBL" id="GAA6198613.1"/>
    </source>
</evidence>
<proteinExistence type="predicted"/>
<protein>
    <submittedName>
        <fullName evidence="2">Uncharacterized protein</fullName>
    </submittedName>
</protein>
<dbReference type="EMBL" id="BAABWU010000025">
    <property type="protein sequence ID" value="GAA6198613.1"/>
    <property type="molecule type" value="Genomic_DNA"/>
</dbReference>
<dbReference type="Proteomes" id="UP001441944">
    <property type="component" value="Unassembled WGS sequence"/>
</dbReference>
<sequence length="129" mass="14356">MTFAKTLLGAVAVLALSAPLALADELLADYVAFIGRDDLHNSKGARLSEPWQILRQDRANYHRFGISQPGDEWDPVFENKNNRAVMERMIQHGSISASAGRDIVRGGVMVRVKVYDGGKRDYVRVTVTR</sequence>
<gene>
    <name evidence="2" type="ORF">NBRC116598_40580</name>
</gene>
<keyword evidence="3" id="KW-1185">Reference proteome</keyword>
<evidence type="ECO:0000313" key="3">
    <source>
        <dbReference type="Proteomes" id="UP001441944"/>
    </source>
</evidence>
<organism evidence="2 3">
    <name type="scientific">Pseudophaeobacter arcticus</name>
    <dbReference type="NCBI Taxonomy" id="385492"/>
    <lineage>
        <taxon>Bacteria</taxon>
        <taxon>Pseudomonadati</taxon>
        <taxon>Pseudomonadota</taxon>
        <taxon>Alphaproteobacteria</taxon>
        <taxon>Rhodobacterales</taxon>
        <taxon>Paracoccaceae</taxon>
        <taxon>Pseudophaeobacter</taxon>
    </lineage>
</organism>
<keyword evidence="1" id="KW-0732">Signal</keyword>